<keyword evidence="5" id="KW-0571">Peptide transport</keyword>
<protein>
    <submittedName>
        <fullName evidence="11">ABC transporter permease</fullName>
    </submittedName>
</protein>
<keyword evidence="8 9" id="KW-0472">Membrane</keyword>
<dbReference type="PROSITE" id="PS50928">
    <property type="entry name" value="ABC_TM1"/>
    <property type="match status" value="1"/>
</dbReference>
<gene>
    <name evidence="11" type="ORF">HB375_04415</name>
</gene>
<dbReference type="RefSeq" id="WP_167671782.1">
    <property type="nucleotide sequence ID" value="NZ_JAATJS010000002.1"/>
</dbReference>
<keyword evidence="6" id="KW-0653">Protein transport</keyword>
<evidence type="ECO:0000313" key="12">
    <source>
        <dbReference type="Proteomes" id="UP000707352"/>
    </source>
</evidence>
<evidence type="ECO:0000256" key="2">
    <source>
        <dbReference type="ARBA" id="ARBA00022448"/>
    </source>
</evidence>
<feature type="transmembrane region" description="Helical" evidence="9">
    <location>
        <begin position="25"/>
        <end position="46"/>
    </location>
</feature>
<keyword evidence="4 9" id="KW-0812">Transmembrane</keyword>
<dbReference type="InterPro" id="IPR050366">
    <property type="entry name" value="BP-dependent_transpt_permease"/>
</dbReference>
<dbReference type="InterPro" id="IPR000515">
    <property type="entry name" value="MetI-like"/>
</dbReference>
<proteinExistence type="inferred from homology"/>
<dbReference type="InterPro" id="IPR025966">
    <property type="entry name" value="OppC_N"/>
</dbReference>
<feature type="domain" description="ABC transmembrane type-1" evidence="10">
    <location>
        <begin position="89"/>
        <end position="292"/>
    </location>
</feature>
<evidence type="ECO:0000256" key="8">
    <source>
        <dbReference type="ARBA" id="ARBA00023136"/>
    </source>
</evidence>
<feature type="transmembrane region" description="Helical" evidence="9">
    <location>
        <begin position="166"/>
        <end position="185"/>
    </location>
</feature>
<dbReference type="PANTHER" id="PTHR43386:SF1">
    <property type="entry name" value="D,D-DIPEPTIDE TRANSPORT SYSTEM PERMEASE PROTEIN DDPC-RELATED"/>
    <property type="match status" value="1"/>
</dbReference>
<feature type="transmembrane region" description="Helical" evidence="9">
    <location>
        <begin position="220"/>
        <end position="250"/>
    </location>
</feature>
<evidence type="ECO:0000256" key="1">
    <source>
        <dbReference type="ARBA" id="ARBA00004651"/>
    </source>
</evidence>
<dbReference type="Pfam" id="PF00528">
    <property type="entry name" value="BPD_transp_1"/>
    <property type="match status" value="1"/>
</dbReference>
<dbReference type="EMBL" id="JAATJS010000002">
    <property type="protein sequence ID" value="NIX75859.1"/>
    <property type="molecule type" value="Genomic_DNA"/>
</dbReference>
<evidence type="ECO:0000259" key="10">
    <source>
        <dbReference type="PROSITE" id="PS50928"/>
    </source>
</evidence>
<accession>A0ABX0V9H5</accession>
<evidence type="ECO:0000256" key="7">
    <source>
        <dbReference type="ARBA" id="ARBA00022989"/>
    </source>
</evidence>
<name>A0ABX0V9H5_9HYPH</name>
<dbReference type="CDD" id="cd06261">
    <property type="entry name" value="TM_PBP2"/>
    <property type="match status" value="1"/>
</dbReference>
<evidence type="ECO:0000256" key="5">
    <source>
        <dbReference type="ARBA" id="ARBA00022856"/>
    </source>
</evidence>
<dbReference type="Pfam" id="PF12911">
    <property type="entry name" value="OppC_N"/>
    <property type="match status" value="1"/>
</dbReference>
<evidence type="ECO:0000256" key="3">
    <source>
        <dbReference type="ARBA" id="ARBA00022475"/>
    </source>
</evidence>
<sequence>MTASAMTLHASPWQRRWARFRRNRTALAGLCVLIGLIMFSLAAFPLEAFLGIDANNADLLSRFDPPSATNWLGHDELGRDVLIRLMYGGQVSLAVGFAATFLGAVIGISIGLAAGYFGGRVDALLMRFTDGIIALPLLPLLIVLAAIDLTKLGFSTDFARSGAASFYRIVLIIALIDWTRIARLVRASTLSIREREFVLAARVSGAGTIRILLRSVLPNVIAPIIVACSQVLGSVILFEAVLSFLGFGIVPPTPSWGNMLNNAQELVATAPLLAIYPGLFIFTTVIAVNFIGDGLQDAFDPRAE</sequence>
<reference evidence="11 12" key="1">
    <citation type="submission" date="2020-03" db="EMBL/GenBank/DDBJ databases">
        <title>The genome sequence of Microvirga sp. c23x22.</title>
        <authorList>
            <person name="Zhang X."/>
        </authorList>
    </citation>
    <scope>NUCLEOTIDE SEQUENCE [LARGE SCALE GENOMIC DNA]</scope>
    <source>
        <strain evidence="12">c23x22</strain>
    </source>
</reference>
<dbReference type="SUPFAM" id="SSF161098">
    <property type="entry name" value="MetI-like"/>
    <property type="match status" value="1"/>
</dbReference>
<evidence type="ECO:0000313" key="11">
    <source>
        <dbReference type="EMBL" id="NIX75859.1"/>
    </source>
</evidence>
<dbReference type="Gene3D" id="1.10.3720.10">
    <property type="entry name" value="MetI-like"/>
    <property type="match status" value="1"/>
</dbReference>
<feature type="transmembrane region" description="Helical" evidence="9">
    <location>
        <begin position="124"/>
        <end position="146"/>
    </location>
</feature>
<feature type="transmembrane region" description="Helical" evidence="9">
    <location>
        <begin position="270"/>
        <end position="292"/>
    </location>
</feature>
<keyword evidence="12" id="KW-1185">Reference proteome</keyword>
<organism evidence="11 12">
    <name type="scientific">Microvirga terricola</name>
    <dbReference type="NCBI Taxonomy" id="2719797"/>
    <lineage>
        <taxon>Bacteria</taxon>
        <taxon>Pseudomonadati</taxon>
        <taxon>Pseudomonadota</taxon>
        <taxon>Alphaproteobacteria</taxon>
        <taxon>Hyphomicrobiales</taxon>
        <taxon>Methylobacteriaceae</taxon>
        <taxon>Microvirga</taxon>
    </lineage>
</organism>
<comment type="similarity">
    <text evidence="9">Belongs to the binding-protein-dependent transport system permease family.</text>
</comment>
<comment type="caution">
    <text evidence="11">The sequence shown here is derived from an EMBL/GenBank/DDBJ whole genome shotgun (WGS) entry which is preliminary data.</text>
</comment>
<comment type="subcellular location">
    <subcellularLocation>
        <location evidence="1 9">Cell membrane</location>
        <topology evidence="1 9">Multi-pass membrane protein</topology>
    </subcellularLocation>
</comment>
<dbReference type="Proteomes" id="UP000707352">
    <property type="component" value="Unassembled WGS sequence"/>
</dbReference>
<evidence type="ECO:0000256" key="4">
    <source>
        <dbReference type="ARBA" id="ARBA00022692"/>
    </source>
</evidence>
<keyword evidence="7 9" id="KW-1133">Transmembrane helix</keyword>
<keyword evidence="3" id="KW-1003">Cell membrane</keyword>
<feature type="transmembrane region" description="Helical" evidence="9">
    <location>
        <begin position="91"/>
        <end position="117"/>
    </location>
</feature>
<keyword evidence="2 9" id="KW-0813">Transport</keyword>
<evidence type="ECO:0000256" key="9">
    <source>
        <dbReference type="RuleBase" id="RU363032"/>
    </source>
</evidence>
<evidence type="ECO:0000256" key="6">
    <source>
        <dbReference type="ARBA" id="ARBA00022927"/>
    </source>
</evidence>
<dbReference type="InterPro" id="IPR035906">
    <property type="entry name" value="MetI-like_sf"/>
</dbReference>
<dbReference type="PANTHER" id="PTHR43386">
    <property type="entry name" value="OLIGOPEPTIDE TRANSPORT SYSTEM PERMEASE PROTEIN APPC"/>
    <property type="match status" value="1"/>
</dbReference>